<keyword evidence="9" id="KW-0406">Ion transport</keyword>
<evidence type="ECO:0000259" key="15">
    <source>
        <dbReference type="Pfam" id="PF02563"/>
    </source>
</evidence>
<dbReference type="GO" id="GO:0009279">
    <property type="term" value="C:cell outer membrane"/>
    <property type="evidence" value="ECO:0007669"/>
    <property type="project" value="UniProtKB-SubCell"/>
</dbReference>
<keyword evidence="8" id="KW-0625">Polysaccharide transport</keyword>
<dbReference type="AlphaFoldDB" id="A0A485M2P7"/>
<feature type="domain" description="SLBB" evidence="16">
    <location>
        <begin position="99"/>
        <end position="178"/>
    </location>
</feature>
<protein>
    <submittedName>
        <fullName evidence="17">Polysialic acid transport protein KpsD</fullName>
    </submittedName>
</protein>
<keyword evidence="13" id="KW-0998">Cell outer membrane</keyword>
<evidence type="ECO:0000256" key="6">
    <source>
        <dbReference type="ARBA" id="ARBA00022692"/>
    </source>
</evidence>
<reference evidence="17" key="1">
    <citation type="submission" date="2019-03" db="EMBL/GenBank/DDBJ databases">
        <authorList>
            <person name="Hao L."/>
        </authorList>
    </citation>
    <scope>NUCLEOTIDE SEQUENCE</scope>
</reference>
<evidence type="ECO:0000256" key="7">
    <source>
        <dbReference type="ARBA" id="ARBA00022729"/>
    </source>
</evidence>
<dbReference type="GO" id="GO:0015159">
    <property type="term" value="F:polysaccharide transmembrane transporter activity"/>
    <property type="evidence" value="ECO:0007669"/>
    <property type="project" value="InterPro"/>
</dbReference>
<name>A0A485M2P7_9ZZZZ</name>
<feature type="domain" description="Polysaccharide export protein N-terminal" evidence="15">
    <location>
        <begin position="19"/>
        <end position="93"/>
    </location>
</feature>
<keyword evidence="3" id="KW-0813">Transport</keyword>
<dbReference type="InterPro" id="IPR049712">
    <property type="entry name" value="Poly_export"/>
</dbReference>
<sequence>MKRLLFVLVGILVPLVVSAQENQYLIGESDLLEISVWGEDTLSRQVTVRSDGYISLPLAGDLKAADKTPSQLQSDIETAIAKYVKEPHCAVIVLEPRSKRVYVEGQVNQPGEYILDRGMVITQIISRAGGFNEWADTDDIVILRREKGEQIRIKVNYPKIVKGKHENIPIHPGDTIIVP</sequence>
<evidence type="ECO:0000259" key="16">
    <source>
        <dbReference type="Pfam" id="PF22461"/>
    </source>
</evidence>
<dbReference type="GO" id="GO:0046930">
    <property type="term" value="C:pore complex"/>
    <property type="evidence" value="ECO:0007669"/>
    <property type="project" value="UniProtKB-KW"/>
</dbReference>
<evidence type="ECO:0000256" key="14">
    <source>
        <dbReference type="ARBA" id="ARBA00023288"/>
    </source>
</evidence>
<comment type="similarity">
    <text evidence="2">Belongs to the BexD/CtrA/VexA family.</text>
</comment>
<dbReference type="Pfam" id="PF22461">
    <property type="entry name" value="SLBB_2"/>
    <property type="match status" value="1"/>
</dbReference>
<keyword evidence="4" id="KW-1134">Transmembrane beta strand</keyword>
<evidence type="ECO:0000256" key="4">
    <source>
        <dbReference type="ARBA" id="ARBA00022452"/>
    </source>
</evidence>
<evidence type="ECO:0000256" key="3">
    <source>
        <dbReference type="ARBA" id="ARBA00022448"/>
    </source>
</evidence>
<keyword evidence="14" id="KW-0449">Lipoprotein</keyword>
<keyword evidence="5" id="KW-0762">Sugar transport</keyword>
<evidence type="ECO:0000313" key="17">
    <source>
        <dbReference type="EMBL" id="VFU16805.1"/>
    </source>
</evidence>
<comment type="subcellular location">
    <subcellularLocation>
        <location evidence="1">Cell outer membrane</location>
        <topology evidence="1">Multi-pass membrane protein</topology>
    </subcellularLocation>
</comment>
<evidence type="ECO:0000256" key="2">
    <source>
        <dbReference type="ARBA" id="ARBA00009450"/>
    </source>
</evidence>
<evidence type="ECO:0000256" key="13">
    <source>
        <dbReference type="ARBA" id="ARBA00023237"/>
    </source>
</evidence>
<organism evidence="17">
    <name type="scientific">anaerobic digester metagenome</name>
    <dbReference type="NCBI Taxonomy" id="1263854"/>
    <lineage>
        <taxon>unclassified sequences</taxon>
        <taxon>metagenomes</taxon>
        <taxon>ecological metagenomes</taxon>
    </lineage>
</organism>
<evidence type="ECO:0000256" key="10">
    <source>
        <dbReference type="ARBA" id="ARBA00023114"/>
    </source>
</evidence>
<dbReference type="EMBL" id="CAADRM010000121">
    <property type="protein sequence ID" value="VFU16805.1"/>
    <property type="molecule type" value="Genomic_DNA"/>
</dbReference>
<dbReference type="PANTHER" id="PTHR33619">
    <property type="entry name" value="POLYSACCHARIDE EXPORT PROTEIN GFCE-RELATED"/>
    <property type="match status" value="1"/>
</dbReference>
<dbReference type="Pfam" id="PF02563">
    <property type="entry name" value="Poly_export"/>
    <property type="match status" value="1"/>
</dbReference>
<dbReference type="Gene3D" id="3.30.1950.10">
    <property type="entry name" value="wza like domain"/>
    <property type="match status" value="1"/>
</dbReference>
<dbReference type="PANTHER" id="PTHR33619:SF3">
    <property type="entry name" value="POLYSACCHARIDE EXPORT PROTEIN GFCE-RELATED"/>
    <property type="match status" value="1"/>
</dbReference>
<keyword evidence="10" id="KW-0626">Porin</keyword>
<evidence type="ECO:0000256" key="9">
    <source>
        <dbReference type="ARBA" id="ARBA00023065"/>
    </source>
</evidence>
<evidence type="ECO:0000256" key="11">
    <source>
        <dbReference type="ARBA" id="ARBA00023136"/>
    </source>
</evidence>
<keyword evidence="11" id="KW-0472">Membrane</keyword>
<keyword evidence="6" id="KW-0812">Transmembrane</keyword>
<keyword evidence="12" id="KW-0564">Palmitate</keyword>
<gene>
    <name evidence="17" type="primary">kpsD</name>
    <name evidence="17" type="ORF">SCFA_560021</name>
</gene>
<evidence type="ECO:0000256" key="12">
    <source>
        <dbReference type="ARBA" id="ARBA00023139"/>
    </source>
</evidence>
<dbReference type="GO" id="GO:0006811">
    <property type="term" value="P:monoatomic ion transport"/>
    <property type="evidence" value="ECO:0007669"/>
    <property type="project" value="UniProtKB-KW"/>
</dbReference>
<proteinExistence type="inferred from homology"/>
<keyword evidence="7" id="KW-0732">Signal</keyword>
<evidence type="ECO:0000256" key="5">
    <source>
        <dbReference type="ARBA" id="ARBA00022597"/>
    </source>
</evidence>
<dbReference type="Gene3D" id="3.10.560.10">
    <property type="entry name" value="Outer membrane lipoprotein wza domain like"/>
    <property type="match status" value="1"/>
</dbReference>
<evidence type="ECO:0000256" key="8">
    <source>
        <dbReference type="ARBA" id="ARBA00023047"/>
    </source>
</evidence>
<dbReference type="InterPro" id="IPR003715">
    <property type="entry name" value="Poly_export_N"/>
</dbReference>
<dbReference type="InterPro" id="IPR054765">
    <property type="entry name" value="SLBB_dom"/>
</dbReference>
<accession>A0A485M2P7</accession>
<evidence type="ECO:0000256" key="1">
    <source>
        <dbReference type="ARBA" id="ARBA00004571"/>
    </source>
</evidence>
<dbReference type="GO" id="GO:0015288">
    <property type="term" value="F:porin activity"/>
    <property type="evidence" value="ECO:0007669"/>
    <property type="project" value="UniProtKB-KW"/>
</dbReference>